<evidence type="ECO:0000256" key="1">
    <source>
        <dbReference type="SAM" id="Phobius"/>
    </source>
</evidence>
<reference evidence="2" key="2">
    <citation type="submission" date="2025-08" db="UniProtKB">
        <authorList>
            <consortium name="Ensembl"/>
        </authorList>
    </citation>
    <scope>IDENTIFICATION</scope>
</reference>
<keyword evidence="3" id="KW-1185">Reference proteome</keyword>
<dbReference type="EMBL" id="LWLT01000022">
    <property type="status" value="NOT_ANNOTATED_CDS"/>
    <property type="molecule type" value="Genomic_DNA"/>
</dbReference>
<feature type="transmembrane region" description="Helical" evidence="1">
    <location>
        <begin position="12"/>
        <end position="35"/>
    </location>
</feature>
<reference evidence="2 3" key="1">
    <citation type="submission" date="2016-04" db="EMBL/GenBank/DDBJ databases">
        <title>Polished mammalian reference genomes with single-molecule sequencing and chromosome conformation capture applied to the Capra hircus genome.</title>
        <authorList>
            <person name="Bickhart D.M."/>
            <person name="Koren S."/>
            <person name="Rosen B."/>
            <person name="Hastie A."/>
            <person name="Liachko I."/>
            <person name="Sullivan S.T."/>
            <person name="Burton J."/>
            <person name="Sayre B.L."/>
            <person name="Huson H.J."/>
            <person name="Lee J."/>
            <person name="Lam E."/>
            <person name="Kelley C.M."/>
            <person name="Hutchison J.L."/>
            <person name="Zhou Y."/>
            <person name="Sun J."/>
            <person name="Crisa A."/>
            <person name="Schwartz J.C."/>
            <person name="Hammond J.A."/>
            <person name="Schroeder S.G."/>
            <person name="Liu G.E."/>
            <person name="Dunham M."/>
            <person name="Shendure J."/>
            <person name="Sonstegard T.S."/>
            <person name="Phillippy A.M."/>
            <person name="Van Tassell C.P."/>
            <person name="Smith T.P."/>
        </authorList>
    </citation>
    <scope>NUCLEOTIDE SEQUENCE [LARGE SCALE GENOMIC DNA]</scope>
</reference>
<keyword evidence="1" id="KW-0812">Transmembrane</keyword>
<organism evidence="2 3">
    <name type="scientific">Capra hircus</name>
    <name type="common">Goat</name>
    <dbReference type="NCBI Taxonomy" id="9925"/>
    <lineage>
        <taxon>Eukaryota</taxon>
        <taxon>Metazoa</taxon>
        <taxon>Chordata</taxon>
        <taxon>Craniata</taxon>
        <taxon>Vertebrata</taxon>
        <taxon>Euteleostomi</taxon>
        <taxon>Mammalia</taxon>
        <taxon>Eutheria</taxon>
        <taxon>Laurasiatheria</taxon>
        <taxon>Artiodactyla</taxon>
        <taxon>Ruminantia</taxon>
        <taxon>Pecora</taxon>
        <taxon>Bovidae</taxon>
        <taxon>Caprinae</taxon>
        <taxon>Capra</taxon>
    </lineage>
</organism>
<evidence type="ECO:0000313" key="2">
    <source>
        <dbReference type="Ensembl" id="ENSCHIP00000009086.1"/>
    </source>
</evidence>
<dbReference type="AlphaFoldDB" id="A0A452EAP3"/>
<proteinExistence type="predicted"/>
<accession>A0A452EAP3</accession>
<reference evidence="2" key="3">
    <citation type="submission" date="2025-09" db="UniProtKB">
        <authorList>
            <consortium name="Ensembl"/>
        </authorList>
    </citation>
    <scope>IDENTIFICATION</scope>
</reference>
<dbReference type="Proteomes" id="UP000291000">
    <property type="component" value="Chromosome 19"/>
</dbReference>
<dbReference type="Ensembl" id="ENSCHIT00000016854.1">
    <property type="protein sequence ID" value="ENSCHIP00000009086.1"/>
    <property type="gene ID" value="ENSCHIG00000012069.1"/>
</dbReference>
<sequence length="97" mass="10275">MKALPHSLHLWSFFPVGVVLWATVILGDSLSLSLLRFLCCCSKGPSPSEVASKVAVTCDSTSVMGGCGNYPLSLVSASSSATFDGNCRYTCFECTEK</sequence>
<keyword evidence="1" id="KW-0472">Membrane</keyword>
<name>A0A452EAP3_CAPHI</name>
<dbReference type="OMA" id="FSENTCD"/>
<evidence type="ECO:0000313" key="3">
    <source>
        <dbReference type="Proteomes" id="UP000291000"/>
    </source>
</evidence>
<keyword evidence="1" id="KW-1133">Transmembrane helix</keyword>
<dbReference type="GeneTree" id="ENSGT00910000147508"/>
<protein>
    <submittedName>
        <fullName evidence="2">Uncharacterized protein</fullName>
    </submittedName>
</protein>